<comment type="subcellular location">
    <subcellularLocation>
        <location evidence="1">Membrane</location>
        <topology evidence="1">Multi-pass membrane protein</topology>
    </subcellularLocation>
</comment>
<evidence type="ECO:0000256" key="4">
    <source>
        <dbReference type="ARBA" id="ARBA00023136"/>
    </source>
</evidence>
<name>A0A9P1GP65_9DINO</name>
<accession>A0A9P1GP65</accession>
<sequence>MEEDGQETLLQRQDVRMGWMQAGITVFTFAAPSAVMAVPFAIGNAGFVGGMLLCLIITGASITGAKMLLHLKLLFPQCQTLGDLGLQVLGKPGQIWGNIIQLGNFCLFMPCALRFCGLALKGVGNGIPGFDECVDYYVFVVAFVCLVTTQVRDFRNAQIFTVLSFCCVIGMIVSMLYASFKYDNEHKIPASWFGNPEPEAGLRLIRFAGGCTIGAWAFIPAFLTVELSTCMGDPADFNKSLVLAGTLNVLTFCAGCLVVARWGYKVGEVIAATPAVEAWAQGVAINTVFNIFQLGGNFVSYMLDSVPLGRFCQRAWAPNFKDTWSAGDVGRYFTYTLPVFLFALSLSVFTPSINTLLDFTTALTTPWVSHVYPSVVYWTLKKRGAGNVPPAALKKSEKWMIAFVFVVGCICVIACAMKAVGFLVFEELRPRFQVGCEGWMIWQSKSR</sequence>
<feature type="transmembrane region" description="Helical" evidence="5">
    <location>
        <begin position="22"/>
        <end position="42"/>
    </location>
</feature>
<evidence type="ECO:0000259" key="6">
    <source>
        <dbReference type="Pfam" id="PF01490"/>
    </source>
</evidence>
<protein>
    <submittedName>
        <fullName evidence="8">GDP-mannose transporter GONST4</fullName>
    </submittedName>
</protein>
<comment type="caution">
    <text evidence="7">The sequence shown here is derived from an EMBL/GenBank/DDBJ whole genome shotgun (WGS) entry which is preliminary data.</text>
</comment>
<evidence type="ECO:0000256" key="3">
    <source>
        <dbReference type="ARBA" id="ARBA00022989"/>
    </source>
</evidence>
<feature type="transmembrane region" description="Helical" evidence="5">
    <location>
        <begin position="332"/>
        <end position="349"/>
    </location>
</feature>
<reference evidence="8 9" key="2">
    <citation type="submission" date="2024-05" db="EMBL/GenBank/DDBJ databases">
        <authorList>
            <person name="Chen Y."/>
            <person name="Shah S."/>
            <person name="Dougan E. K."/>
            <person name="Thang M."/>
            <person name="Chan C."/>
        </authorList>
    </citation>
    <scope>NUCLEOTIDE SEQUENCE [LARGE SCALE GENOMIC DNA]</scope>
</reference>
<dbReference type="PANTHER" id="PTHR22950">
    <property type="entry name" value="AMINO ACID TRANSPORTER"/>
    <property type="match status" value="1"/>
</dbReference>
<dbReference type="Pfam" id="PF01490">
    <property type="entry name" value="Aa_trans"/>
    <property type="match status" value="1"/>
</dbReference>
<dbReference type="EMBL" id="CAMXCT030006689">
    <property type="protein sequence ID" value="CAL4805668.1"/>
    <property type="molecule type" value="Genomic_DNA"/>
</dbReference>
<feature type="transmembrane region" description="Helical" evidence="5">
    <location>
        <begin position="240"/>
        <end position="264"/>
    </location>
</feature>
<evidence type="ECO:0000313" key="9">
    <source>
        <dbReference type="Proteomes" id="UP001152797"/>
    </source>
</evidence>
<reference evidence="7" key="1">
    <citation type="submission" date="2022-10" db="EMBL/GenBank/DDBJ databases">
        <authorList>
            <person name="Chen Y."/>
            <person name="Dougan E. K."/>
            <person name="Chan C."/>
            <person name="Rhodes N."/>
            <person name="Thang M."/>
        </authorList>
    </citation>
    <scope>NUCLEOTIDE SEQUENCE</scope>
</reference>
<feature type="transmembrane region" description="Helical" evidence="5">
    <location>
        <begin position="48"/>
        <end position="69"/>
    </location>
</feature>
<organism evidence="7">
    <name type="scientific">Cladocopium goreaui</name>
    <dbReference type="NCBI Taxonomy" id="2562237"/>
    <lineage>
        <taxon>Eukaryota</taxon>
        <taxon>Sar</taxon>
        <taxon>Alveolata</taxon>
        <taxon>Dinophyceae</taxon>
        <taxon>Suessiales</taxon>
        <taxon>Symbiodiniaceae</taxon>
        <taxon>Cladocopium</taxon>
    </lineage>
</organism>
<evidence type="ECO:0000256" key="1">
    <source>
        <dbReference type="ARBA" id="ARBA00004141"/>
    </source>
</evidence>
<keyword evidence="9" id="KW-1185">Reference proteome</keyword>
<dbReference type="EMBL" id="CAMXCT020006689">
    <property type="protein sequence ID" value="CAL1171731.1"/>
    <property type="molecule type" value="Genomic_DNA"/>
</dbReference>
<dbReference type="GO" id="GO:0015179">
    <property type="term" value="F:L-amino acid transmembrane transporter activity"/>
    <property type="evidence" value="ECO:0007669"/>
    <property type="project" value="TreeGrafter"/>
</dbReference>
<gene>
    <name evidence="7" type="ORF">C1SCF055_LOCUS42929</name>
</gene>
<feature type="transmembrane region" description="Helical" evidence="5">
    <location>
        <begin position="400"/>
        <end position="425"/>
    </location>
</feature>
<feature type="domain" description="Amino acid transporter transmembrane" evidence="6">
    <location>
        <begin position="18"/>
        <end position="415"/>
    </location>
</feature>
<keyword evidence="4 5" id="KW-0472">Membrane</keyword>
<feature type="transmembrane region" description="Helical" evidence="5">
    <location>
        <begin position="159"/>
        <end position="180"/>
    </location>
</feature>
<evidence type="ECO:0000256" key="5">
    <source>
        <dbReference type="SAM" id="Phobius"/>
    </source>
</evidence>
<keyword evidence="2 5" id="KW-0812">Transmembrane</keyword>
<evidence type="ECO:0000313" key="7">
    <source>
        <dbReference type="EMBL" id="CAI4018356.1"/>
    </source>
</evidence>
<keyword evidence="3 5" id="KW-1133">Transmembrane helix</keyword>
<evidence type="ECO:0000313" key="8">
    <source>
        <dbReference type="EMBL" id="CAL4805668.1"/>
    </source>
</evidence>
<dbReference type="EMBL" id="CAMXCT010006689">
    <property type="protein sequence ID" value="CAI4018356.1"/>
    <property type="molecule type" value="Genomic_DNA"/>
</dbReference>
<dbReference type="GO" id="GO:0016020">
    <property type="term" value="C:membrane"/>
    <property type="evidence" value="ECO:0007669"/>
    <property type="project" value="UniProtKB-SubCell"/>
</dbReference>
<evidence type="ECO:0000256" key="2">
    <source>
        <dbReference type="ARBA" id="ARBA00022692"/>
    </source>
</evidence>
<dbReference type="AlphaFoldDB" id="A0A9P1GP65"/>
<feature type="transmembrane region" description="Helical" evidence="5">
    <location>
        <begin position="200"/>
        <end position="219"/>
    </location>
</feature>
<dbReference type="Proteomes" id="UP001152797">
    <property type="component" value="Unassembled WGS sequence"/>
</dbReference>
<dbReference type="InterPro" id="IPR013057">
    <property type="entry name" value="AA_transpt_TM"/>
</dbReference>
<proteinExistence type="predicted"/>
<dbReference type="OrthoDB" id="40134at2759"/>